<keyword evidence="3" id="KW-1185">Reference proteome</keyword>
<organism evidence="2 3">
    <name type="scientific">Croceicoccus naphthovorans</name>
    <dbReference type="NCBI Taxonomy" id="1348774"/>
    <lineage>
        <taxon>Bacteria</taxon>
        <taxon>Pseudomonadati</taxon>
        <taxon>Pseudomonadota</taxon>
        <taxon>Alphaproteobacteria</taxon>
        <taxon>Sphingomonadales</taxon>
        <taxon>Erythrobacteraceae</taxon>
        <taxon>Croceicoccus</taxon>
    </lineage>
</organism>
<feature type="region of interest" description="Disordered" evidence="1">
    <location>
        <begin position="78"/>
        <end position="109"/>
    </location>
</feature>
<proteinExistence type="predicted"/>
<evidence type="ECO:0000256" key="1">
    <source>
        <dbReference type="SAM" id="MobiDB-lite"/>
    </source>
</evidence>
<dbReference type="Proteomes" id="UP000035287">
    <property type="component" value="Chromosome"/>
</dbReference>
<protein>
    <submittedName>
        <fullName evidence="2">Uncharacterized protein</fullName>
    </submittedName>
</protein>
<dbReference type="EMBL" id="CP011770">
    <property type="protein sequence ID" value="AKM10253.1"/>
    <property type="molecule type" value="Genomic_DNA"/>
</dbReference>
<reference evidence="2 3" key="1">
    <citation type="submission" date="2015-06" db="EMBL/GenBank/DDBJ databases">
        <authorList>
            <person name="Zeng Y."/>
            <person name="Huang Y."/>
        </authorList>
    </citation>
    <scope>NUCLEOTIDE SEQUENCE [LARGE SCALE GENOMIC DNA]</scope>
    <source>
        <strain evidence="2 3">PQ-2</strain>
    </source>
</reference>
<feature type="compositionally biased region" description="Basic and acidic residues" evidence="1">
    <location>
        <begin position="85"/>
        <end position="100"/>
    </location>
</feature>
<dbReference type="STRING" id="1348774.AB433_10195"/>
<gene>
    <name evidence="2" type="ORF">AB433_10195</name>
</gene>
<dbReference type="KEGG" id="cna:AB433_10195"/>
<sequence length="109" mass="11840">MLAIGLLDLVEALRDQEGAHAIAGEKGEAGLEEVQATESGKLVEHHQKLVPGSRVRPILCLKMLGQSAADLVEHQANKRLGAADVRGRHDKVERDRRPALDEVGDPPVW</sequence>
<evidence type="ECO:0000313" key="3">
    <source>
        <dbReference type="Proteomes" id="UP000035287"/>
    </source>
</evidence>
<dbReference type="AlphaFoldDB" id="A0A0G3XIS6"/>
<name>A0A0G3XIS6_9SPHN</name>
<accession>A0A0G3XIS6</accession>
<evidence type="ECO:0000313" key="2">
    <source>
        <dbReference type="EMBL" id="AKM10253.1"/>
    </source>
</evidence>